<sequence length="207" mass="23474">MGVFSERCNRAGALCRLRSITLTVDEHTLLPEWQKHVVNLLAKAPLQQFHVSTIGGHVNHRLSDDFCRAIVSTHGSQLTRFSVHRMRMSLKAIADICVRCTALQQLFIVVAPKDLDALGPCLAQARNLRAIHVNRPLDYGSEDVPKPSYDKILEIVRQCTPTVQQFGFNTRVFQVERRARVNEDSSDVMLTPYENPEIPEQFLVVRT</sequence>
<reference evidence="1" key="1">
    <citation type="submission" date="2014-01" db="EMBL/GenBank/DDBJ databases">
        <title>The genome of the white-rot fungus Pycnoporus cinnabarinus: a basidiomycete model with a versatile arsenal for lignocellulosic biomass breakdown.</title>
        <authorList>
            <person name="Levasseur A."/>
            <person name="Lomascolo A."/>
            <person name="Ruiz-Duenas F.J."/>
            <person name="Uzan E."/>
            <person name="Piumi F."/>
            <person name="Kues U."/>
            <person name="Ram A.F.J."/>
            <person name="Murat C."/>
            <person name="Haon M."/>
            <person name="Benoit I."/>
            <person name="Arfi Y."/>
            <person name="Chevret D."/>
            <person name="Drula E."/>
            <person name="Kwon M.J."/>
            <person name="Gouret P."/>
            <person name="Lesage-Meessen L."/>
            <person name="Lombard V."/>
            <person name="Mariette J."/>
            <person name="Noirot C."/>
            <person name="Park J."/>
            <person name="Patyshakuliyeva A."/>
            <person name="Wieneger R.A.B."/>
            <person name="Wosten H.A.B."/>
            <person name="Martin F."/>
            <person name="Coutinho P.M."/>
            <person name="de Vries R."/>
            <person name="Martinez A.T."/>
            <person name="Klopp C."/>
            <person name="Pontarotti P."/>
            <person name="Henrissat B."/>
            <person name="Record E."/>
        </authorList>
    </citation>
    <scope>NUCLEOTIDE SEQUENCE [LARGE SCALE GENOMIC DNA]</scope>
    <source>
        <strain evidence="1">BRFM137</strain>
    </source>
</reference>
<gene>
    <name evidence="1" type="ORF">BN946_scf184601.g6</name>
</gene>
<organism evidence="1 2">
    <name type="scientific">Pycnoporus cinnabarinus</name>
    <name type="common">Cinnabar-red polypore</name>
    <name type="synonym">Trametes cinnabarina</name>
    <dbReference type="NCBI Taxonomy" id="5643"/>
    <lineage>
        <taxon>Eukaryota</taxon>
        <taxon>Fungi</taxon>
        <taxon>Dikarya</taxon>
        <taxon>Basidiomycota</taxon>
        <taxon>Agaricomycotina</taxon>
        <taxon>Agaricomycetes</taxon>
        <taxon>Polyporales</taxon>
        <taxon>Polyporaceae</taxon>
        <taxon>Trametes</taxon>
    </lineage>
</organism>
<dbReference type="OrthoDB" id="2585512at2759"/>
<evidence type="ECO:0000313" key="2">
    <source>
        <dbReference type="Proteomes" id="UP000029665"/>
    </source>
</evidence>
<dbReference type="AlphaFoldDB" id="A0A060SCD3"/>
<comment type="caution">
    <text evidence="1">The sequence shown here is derived from an EMBL/GenBank/DDBJ whole genome shotgun (WGS) entry which is preliminary data.</text>
</comment>
<protein>
    <submittedName>
        <fullName evidence="1">Uncharacterized protein</fullName>
    </submittedName>
</protein>
<keyword evidence="2" id="KW-1185">Reference proteome</keyword>
<dbReference type="Proteomes" id="UP000029665">
    <property type="component" value="Unassembled WGS sequence"/>
</dbReference>
<evidence type="ECO:0000313" key="1">
    <source>
        <dbReference type="EMBL" id="CDO70053.1"/>
    </source>
</evidence>
<proteinExistence type="predicted"/>
<dbReference type="HOGENOM" id="CLU_081067_0_0_1"/>
<dbReference type="STRING" id="5643.A0A060SCD3"/>
<name>A0A060SCD3_PYCCI</name>
<dbReference type="EMBL" id="CCBP010000066">
    <property type="protein sequence ID" value="CDO70053.1"/>
    <property type="molecule type" value="Genomic_DNA"/>
</dbReference>
<dbReference type="OMA" id="APLQQFH"/>
<accession>A0A060SCD3</accession>